<feature type="transmembrane region" description="Helical" evidence="5">
    <location>
        <begin position="434"/>
        <end position="452"/>
    </location>
</feature>
<feature type="transmembrane region" description="Helical" evidence="5">
    <location>
        <begin position="170"/>
        <end position="192"/>
    </location>
</feature>
<feature type="transmembrane region" description="Helical" evidence="5">
    <location>
        <begin position="142"/>
        <end position="164"/>
    </location>
</feature>
<sequence>MDGMSSPPTSPLTPGYRLLTVGMIALVALGAFEALAVTTAMPTIVHELDGLALFAFAFAGPLASGVVGMVVAANWSDRSGPRTPLLVMVALFLIGVLVAGWAGDMPTVVAGRLVHGAGGGGLIVALYVVVGRAYPQPMHPRVFAAFAAAWVVPSLIGPLIAGLVTEHLGWRWVFLGVAALVVLALAAVLPALRRPELRTPPSGEPERWRWGRILVGCALALVVLALHLVSGAAERLDWPVVAGAIAVGVVGVAFTLRPLVPAGTFTVRRGLPGAVALRGLSASAYLATEAYVPLLLTERFGFTPSLAGLALTAGAVTWSLASWVQTKVPADRGDGAIVRVASVLLAGAIALVLFVSVTDALPWLALGGWALAGAGMGLMTPRFSVLVLRHSPEREQGFNSAAGTIAEYTGMAVLLAFTGALHLALLAVGGVAPFVGVFVAGLVVAVVLVALAGRVDAVAPTGAEEVADARRQTA</sequence>
<evidence type="ECO:0000259" key="6">
    <source>
        <dbReference type="PROSITE" id="PS50850"/>
    </source>
</evidence>
<evidence type="ECO:0000256" key="1">
    <source>
        <dbReference type="ARBA" id="ARBA00004651"/>
    </source>
</evidence>
<dbReference type="SUPFAM" id="SSF103473">
    <property type="entry name" value="MFS general substrate transporter"/>
    <property type="match status" value="1"/>
</dbReference>
<reference evidence="7 8" key="1">
    <citation type="submission" date="2017-11" db="EMBL/GenBank/DDBJ databases">
        <title>Genomic Encyclopedia of Archaeal and Bacterial Type Strains, Phase II (KMG-II): From Individual Species to Whole Genera.</title>
        <authorList>
            <person name="Goeker M."/>
        </authorList>
    </citation>
    <scope>NUCLEOTIDE SEQUENCE [LARGE SCALE GENOMIC DNA]</scope>
    <source>
        <strain evidence="7 8">DSM 27393</strain>
    </source>
</reference>
<keyword evidence="2 5" id="KW-0812">Transmembrane</keyword>
<feature type="transmembrane region" description="Helical" evidence="5">
    <location>
        <begin position="302"/>
        <end position="324"/>
    </location>
</feature>
<feature type="transmembrane region" description="Helical" evidence="5">
    <location>
        <begin position="213"/>
        <end position="232"/>
    </location>
</feature>
<comment type="caution">
    <text evidence="7">The sequence shown here is derived from an EMBL/GenBank/DDBJ whole genome shotgun (WGS) entry which is preliminary data.</text>
</comment>
<feature type="transmembrane region" description="Helical" evidence="5">
    <location>
        <begin position="408"/>
        <end position="428"/>
    </location>
</feature>
<evidence type="ECO:0000256" key="3">
    <source>
        <dbReference type="ARBA" id="ARBA00022989"/>
    </source>
</evidence>
<feature type="transmembrane region" description="Helical" evidence="5">
    <location>
        <begin position="109"/>
        <end position="130"/>
    </location>
</feature>
<feature type="transmembrane region" description="Helical" evidence="5">
    <location>
        <begin position="85"/>
        <end position="103"/>
    </location>
</feature>
<dbReference type="InterPro" id="IPR011701">
    <property type="entry name" value="MFS"/>
</dbReference>
<gene>
    <name evidence="7" type="ORF">CLV46_0592</name>
</gene>
<dbReference type="Proteomes" id="UP000228758">
    <property type="component" value="Unassembled WGS sequence"/>
</dbReference>
<evidence type="ECO:0000313" key="8">
    <source>
        <dbReference type="Proteomes" id="UP000228758"/>
    </source>
</evidence>
<feature type="transmembrane region" description="Helical" evidence="5">
    <location>
        <begin position="336"/>
        <end position="357"/>
    </location>
</feature>
<dbReference type="PANTHER" id="PTHR23501">
    <property type="entry name" value="MAJOR FACILITATOR SUPERFAMILY"/>
    <property type="match status" value="1"/>
</dbReference>
<dbReference type="InterPro" id="IPR036259">
    <property type="entry name" value="MFS_trans_sf"/>
</dbReference>
<evidence type="ECO:0000256" key="5">
    <source>
        <dbReference type="SAM" id="Phobius"/>
    </source>
</evidence>
<feature type="transmembrane region" description="Helical" evidence="5">
    <location>
        <begin position="238"/>
        <end position="256"/>
    </location>
</feature>
<keyword evidence="8" id="KW-1185">Reference proteome</keyword>
<proteinExistence type="predicted"/>
<organism evidence="7 8">
    <name type="scientific">Diaminobutyricimonas aerilata</name>
    <dbReference type="NCBI Taxonomy" id="1162967"/>
    <lineage>
        <taxon>Bacteria</taxon>
        <taxon>Bacillati</taxon>
        <taxon>Actinomycetota</taxon>
        <taxon>Actinomycetes</taxon>
        <taxon>Micrococcales</taxon>
        <taxon>Microbacteriaceae</taxon>
        <taxon>Diaminobutyricimonas</taxon>
    </lineage>
</organism>
<dbReference type="EMBL" id="PGFF01000001">
    <property type="protein sequence ID" value="PJJ71055.1"/>
    <property type="molecule type" value="Genomic_DNA"/>
</dbReference>
<keyword evidence="3 5" id="KW-1133">Transmembrane helix</keyword>
<comment type="subcellular location">
    <subcellularLocation>
        <location evidence="1">Cell membrane</location>
        <topology evidence="1">Multi-pass membrane protein</topology>
    </subcellularLocation>
</comment>
<dbReference type="GO" id="GO:0022857">
    <property type="term" value="F:transmembrane transporter activity"/>
    <property type="evidence" value="ECO:0007669"/>
    <property type="project" value="InterPro"/>
</dbReference>
<evidence type="ECO:0000256" key="4">
    <source>
        <dbReference type="ARBA" id="ARBA00023136"/>
    </source>
</evidence>
<name>A0A2M9CGS9_9MICO</name>
<dbReference type="GO" id="GO:0005886">
    <property type="term" value="C:plasma membrane"/>
    <property type="evidence" value="ECO:0007669"/>
    <property type="project" value="UniProtKB-SubCell"/>
</dbReference>
<dbReference type="PROSITE" id="PS50850">
    <property type="entry name" value="MFS"/>
    <property type="match status" value="1"/>
</dbReference>
<dbReference type="Gene3D" id="1.20.1250.20">
    <property type="entry name" value="MFS general substrate transporter like domains"/>
    <property type="match status" value="1"/>
</dbReference>
<evidence type="ECO:0000313" key="7">
    <source>
        <dbReference type="EMBL" id="PJJ71055.1"/>
    </source>
</evidence>
<feature type="domain" description="Major facilitator superfamily (MFS) profile" evidence="6">
    <location>
        <begin position="19"/>
        <end position="453"/>
    </location>
</feature>
<feature type="transmembrane region" description="Helical" evidence="5">
    <location>
        <begin position="52"/>
        <end position="73"/>
    </location>
</feature>
<dbReference type="Pfam" id="PF07690">
    <property type="entry name" value="MFS_1"/>
    <property type="match status" value="1"/>
</dbReference>
<evidence type="ECO:0000256" key="2">
    <source>
        <dbReference type="ARBA" id="ARBA00022692"/>
    </source>
</evidence>
<dbReference type="PANTHER" id="PTHR23501:SF154">
    <property type="entry name" value="MULTIDRUG-EFFLUX TRANSPORTER RV1634-RELATED"/>
    <property type="match status" value="1"/>
</dbReference>
<keyword evidence="4 5" id="KW-0472">Membrane</keyword>
<dbReference type="AlphaFoldDB" id="A0A2M9CGS9"/>
<protein>
    <submittedName>
        <fullName evidence="7">MFS transporter</fullName>
    </submittedName>
</protein>
<accession>A0A2M9CGS9</accession>
<dbReference type="InterPro" id="IPR020846">
    <property type="entry name" value="MFS_dom"/>
</dbReference>
<feature type="transmembrane region" description="Helical" evidence="5">
    <location>
        <begin position="363"/>
        <end position="388"/>
    </location>
</feature>